<feature type="chain" id="PRO_5004349407" evidence="1">
    <location>
        <begin position="32"/>
        <end position="138"/>
    </location>
</feature>
<dbReference type="HOGENOM" id="CLU_1854973_0_0_1"/>
<dbReference type="InterPro" id="IPR014044">
    <property type="entry name" value="CAP_dom"/>
</dbReference>
<sequence>MGRCRSRQSKSLLLSVLSATLLLASIHPAAAALGGEPTTTIRHTSTITIVQTVYPSTEAAAVATGTASAATDEHSYTDDGVFKNTVLDVSNTVRQNYNASELAWNDTLADYAQSWSEGCKFEHSVRRYIVPSTTSTAR</sequence>
<dbReference type="OMA" id="QNYNASE"/>
<dbReference type="Gene3D" id="3.40.33.10">
    <property type="entry name" value="CAP"/>
    <property type="match status" value="1"/>
</dbReference>
<keyword evidence="1" id="KW-0732">Signal</keyword>
<dbReference type="KEGG" id="npa:UCRNP2_4954"/>
<evidence type="ECO:0000259" key="2">
    <source>
        <dbReference type="Pfam" id="PF00188"/>
    </source>
</evidence>
<dbReference type="InterPro" id="IPR035940">
    <property type="entry name" value="CAP_sf"/>
</dbReference>
<dbReference type="SUPFAM" id="SSF55797">
    <property type="entry name" value="PR-1-like"/>
    <property type="match status" value="1"/>
</dbReference>
<gene>
    <name evidence="3" type="ORF">UCRNP2_4954</name>
</gene>
<organism evidence="3 4">
    <name type="scientific">Botryosphaeria parva (strain UCR-NP2)</name>
    <name type="common">Grapevine canker fungus</name>
    <name type="synonym">Neofusicoccum parvum</name>
    <dbReference type="NCBI Taxonomy" id="1287680"/>
    <lineage>
        <taxon>Eukaryota</taxon>
        <taxon>Fungi</taxon>
        <taxon>Dikarya</taxon>
        <taxon>Ascomycota</taxon>
        <taxon>Pezizomycotina</taxon>
        <taxon>Dothideomycetes</taxon>
        <taxon>Dothideomycetes incertae sedis</taxon>
        <taxon>Botryosphaeriales</taxon>
        <taxon>Botryosphaeriaceae</taxon>
        <taxon>Neofusicoccum</taxon>
    </lineage>
</organism>
<reference evidence="4" key="1">
    <citation type="journal article" date="2013" name="Genome Announc.">
        <title>Draft genome sequence of Neofusicoccum parvum isolate UCR-NP2, a fungal vascular pathogen associated with grapevine cankers.</title>
        <authorList>
            <person name="Blanco-Ulate B."/>
            <person name="Rolshausen P."/>
            <person name="Cantu D."/>
        </authorList>
    </citation>
    <scope>NUCLEOTIDE SEQUENCE [LARGE SCALE GENOMIC DNA]</scope>
    <source>
        <strain evidence="4">UCR-NP2</strain>
    </source>
</reference>
<dbReference type="OrthoDB" id="337038at2759"/>
<evidence type="ECO:0000313" key="3">
    <source>
        <dbReference type="EMBL" id="EOD48294.1"/>
    </source>
</evidence>
<dbReference type="AlphaFoldDB" id="R1GQN3"/>
<evidence type="ECO:0000313" key="4">
    <source>
        <dbReference type="Proteomes" id="UP000013521"/>
    </source>
</evidence>
<proteinExistence type="predicted"/>
<accession>R1GQN3</accession>
<feature type="signal peptide" evidence="1">
    <location>
        <begin position="1"/>
        <end position="31"/>
    </location>
</feature>
<feature type="domain" description="SCP" evidence="2">
    <location>
        <begin position="87"/>
        <end position="123"/>
    </location>
</feature>
<dbReference type="STRING" id="1287680.R1GQN3"/>
<name>R1GQN3_BOTPV</name>
<dbReference type="Pfam" id="PF00188">
    <property type="entry name" value="CAP"/>
    <property type="match status" value="1"/>
</dbReference>
<evidence type="ECO:0000256" key="1">
    <source>
        <dbReference type="SAM" id="SignalP"/>
    </source>
</evidence>
<dbReference type="EMBL" id="KB916228">
    <property type="protein sequence ID" value="EOD48294.1"/>
    <property type="molecule type" value="Genomic_DNA"/>
</dbReference>
<protein>
    <submittedName>
        <fullName evidence="3">Putative extracellular scp domain protein</fullName>
    </submittedName>
</protein>
<dbReference type="Proteomes" id="UP000013521">
    <property type="component" value="Unassembled WGS sequence"/>
</dbReference>